<dbReference type="InterPro" id="IPR006827">
    <property type="entry name" value="Lant_deHydtase_N"/>
</dbReference>
<evidence type="ECO:0000259" key="1">
    <source>
        <dbReference type="Pfam" id="PF04738"/>
    </source>
</evidence>
<feature type="domain" description="Thiopeptide-type bacteriocin biosynthesis" evidence="2">
    <location>
        <begin position="757"/>
        <end position="1019"/>
    </location>
</feature>
<protein>
    <submittedName>
        <fullName evidence="3">Lantibiotic dehydratase</fullName>
    </submittedName>
</protein>
<dbReference type="InterPro" id="IPR023809">
    <property type="entry name" value="Thiopep_bacteriocin_synth_dom"/>
</dbReference>
<keyword evidence="4" id="KW-1185">Reference proteome</keyword>
<proteinExistence type="predicted"/>
<dbReference type="Pfam" id="PF04738">
    <property type="entry name" value="Lant_dehydr_N"/>
    <property type="match status" value="1"/>
</dbReference>
<dbReference type="NCBIfam" id="TIGR03891">
    <property type="entry name" value="thiopep_ocin"/>
    <property type="match status" value="1"/>
</dbReference>
<evidence type="ECO:0000313" key="4">
    <source>
        <dbReference type="Proteomes" id="UP000501802"/>
    </source>
</evidence>
<name>A0A6G9AV13_9BACT</name>
<evidence type="ECO:0000313" key="3">
    <source>
        <dbReference type="EMBL" id="QIP16327.1"/>
    </source>
</evidence>
<dbReference type="KEGG" id="spib:G8759_28660"/>
<dbReference type="EMBL" id="CP050063">
    <property type="protein sequence ID" value="QIP16327.1"/>
    <property type="molecule type" value="Genomic_DNA"/>
</dbReference>
<organism evidence="3 4">
    <name type="scientific">Spirosoma aureum</name>
    <dbReference type="NCBI Taxonomy" id="2692134"/>
    <lineage>
        <taxon>Bacteria</taxon>
        <taxon>Pseudomonadati</taxon>
        <taxon>Bacteroidota</taxon>
        <taxon>Cytophagia</taxon>
        <taxon>Cytophagales</taxon>
        <taxon>Cytophagaceae</taxon>
        <taxon>Spirosoma</taxon>
    </lineage>
</organism>
<dbReference type="Proteomes" id="UP000501802">
    <property type="component" value="Chromosome"/>
</dbReference>
<sequence>MIQRLDFFVLRRPVFSVDSLHSRYQLLRDNPAALPDLLRDWFSSPLQQQALETASPQLFARVQRWLAGESLSDEAKIINTLHKYLIRMTTRSTPYGLFAGCTIGSIGSTTQFQAGSSATIAPHVRLDIDYLQSIKDWLLDQPDIRRQLRLFTNSTLYLAGNYFRFIEQQLETTGRTYFISAVGRDDLLADLFSFAQQGVTGDDIVDFLNTRYQVTPDDAAHYVSELIDSQLLVFELEPSLTGDPYLTAMRNRLATLSRSLSVLYSQQVIEEVTSLLTTRPLQLPTLLNYLDEQGINKPGSDLIQIDTACAGDQYQLSERWLNNLQRQLNVLLVLNQPFHSNDLDDFRHRFYTRYEEEEVPLALALDHEMGIGYGNSSTLGVGSAPMIDSLSLPGSAVHPATSLTEWQSFVLTRYTEVLRYGQGEIVLTDSDLQKVGDQGNRQQTLPSSCYAFGTLVASSAQAIDNDDYLFVLSGFRGPSAVNLMSRFSESDPALAECIRNCARQEEDHHPDVILAEIVHFPESRAGNILVRPALHQYEIPYLGRASVDADHQIPLSDLYVSVRNNRLILRSKRLNKRVIPRLSNAHNYQGGLPVYQFLCNLQYQDAYLDLHWNWGLLAQQAYLPRVRYNHIVLSRATWQVMAKQFTLNDPNRLREQLNDIGLPQEFMIVSGDNELRIDLRVDACVQLLIQELRRGITLRLVECLTTPESCPVRDSDNQAFTHELVLPFRNSSALPYAPIDAATADIPQRRFSVGSEWLYLKIYAGEKASDILLVDALYPAIQELIEQQIVTKFFFIRYKDQDPHLRLRFHGNPFIEFYHYVIRRIEKALQPYVQSGIVHKIQTDTYQRELERYGMKTIATCEHVFHHDSLSTLQFMSQTGDSFDENLRFAFAAHKIDRLLKGMNTTMDDCHSLLNLLKERFFVEFNGDANLRQQLNERYRTYKPLLEQALSRPFPLANGLEDWADQQQPLLVTLGQTNQSSSHFQTLAGSLIHMTINRLFPSKQRAYELVLYHCLAKFYDSQRARQQTATRQLTDS</sequence>
<accession>A0A6G9AV13</accession>
<gene>
    <name evidence="3" type="ORF">G8759_28660</name>
</gene>
<dbReference type="RefSeq" id="WP_167216116.1">
    <property type="nucleotide sequence ID" value="NZ_CP050063.1"/>
</dbReference>
<reference evidence="3 4" key="1">
    <citation type="submission" date="2020-03" db="EMBL/GenBank/DDBJ databases">
        <authorList>
            <person name="Kim M.K."/>
        </authorList>
    </citation>
    <scope>NUCLEOTIDE SEQUENCE [LARGE SCALE GENOMIC DNA]</scope>
    <source>
        <strain evidence="3 4">BT328</strain>
    </source>
</reference>
<evidence type="ECO:0000259" key="2">
    <source>
        <dbReference type="Pfam" id="PF14028"/>
    </source>
</evidence>
<feature type="domain" description="Lantibiotic dehydratase N-terminal" evidence="1">
    <location>
        <begin position="45"/>
        <end position="688"/>
    </location>
</feature>
<dbReference type="AlphaFoldDB" id="A0A6G9AV13"/>
<dbReference type="Pfam" id="PF14028">
    <property type="entry name" value="Lant_dehydr_C"/>
    <property type="match status" value="1"/>
</dbReference>